<evidence type="ECO:0000313" key="3">
    <source>
        <dbReference type="Proteomes" id="UP001241110"/>
    </source>
</evidence>
<dbReference type="AlphaFoldDB" id="A0AAE3UB76"/>
<organism evidence="2 3">
    <name type="scientific">Xanthocytophaga flava</name>
    <dbReference type="NCBI Taxonomy" id="3048013"/>
    <lineage>
        <taxon>Bacteria</taxon>
        <taxon>Pseudomonadati</taxon>
        <taxon>Bacteroidota</taxon>
        <taxon>Cytophagia</taxon>
        <taxon>Cytophagales</taxon>
        <taxon>Rhodocytophagaceae</taxon>
        <taxon>Xanthocytophaga</taxon>
    </lineage>
</organism>
<comment type="caution">
    <text evidence="2">The sequence shown here is derived from an EMBL/GenBank/DDBJ whole genome shotgun (WGS) entry which is preliminary data.</text>
</comment>
<feature type="domain" description="SH3b" evidence="1">
    <location>
        <begin position="20"/>
        <end position="83"/>
    </location>
</feature>
<dbReference type="Gene3D" id="2.30.30.40">
    <property type="entry name" value="SH3 Domains"/>
    <property type="match status" value="1"/>
</dbReference>
<evidence type="ECO:0000313" key="2">
    <source>
        <dbReference type="EMBL" id="MDJ1483484.1"/>
    </source>
</evidence>
<name>A0AAE3UB76_9BACT</name>
<sequence>MRFYFTLLCFFLISIGAYCQEYRYVNADKLNVRSEPSSKGKILLALHFADQVELISEVNSDWAEVEVQGVRGYVSSLYLVYDKQALESISTLDEMAVDTAMVDPLFSDVIPSPKPYKPAQPKTTTRQSSVSSDVVYICDSQNAYAYHRSLSCRGLGRCKAGVYKATRKEASSYRSACKICY</sequence>
<proteinExistence type="predicted"/>
<reference evidence="2" key="1">
    <citation type="submission" date="2023-05" db="EMBL/GenBank/DDBJ databases">
        <authorList>
            <person name="Zhang X."/>
        </authorList>
    </citation>
    <scope>NUCLEOTIDE SEQUENCE</scope>
    <source>
        <strain evidence="2">YF14B1</strain>
    </source>
</reference>
<evidence type="ECO:0000259" key="1">
    <source>
        <dbReference type="PROSITE" id="PS51781"/>
    </source>
</evidence>
<accession>A0AAE3UB76</accession>
<dbReference type="PROSITE" id="PS51781">
    <property type="entry name" value="SH3B"/>
    <property type="match status" value="1"/>
</dbReference>
<dbReference type="InterPro" id="IPR003646">
    <property type="entry name" value="SH3-like_bac-type"/>
</dbReference>
<gene>
    <name evidence="2" type="ORF">QNI16_23500</name>
</gene>
<dbReference type="SMART" id="SM00287">
    <property type="entry name" value="SH3b"/>
    <property type="match status" value="1"/>
</dbReference>
<dbReference type="RefSeq" id="WP_313983398.1">
    <property type="nucleotide sequence ID" value="NZ_JASJOS010000011.1"/>
</dbReference>
<dbReference type="Proteomes" id="UP001241110">
    <property type="component" value="Unassembled WGS sequence"/>
</dbReference>
<dbReference type="Pfam" id="PF08239">
    <property type="entry name" value="SH3_3"/>
    <property type="match status" value="1"/>
</dbReference>
<dbReference type="EMBL" id="JASJOS010000011">
    <property type="protein sequence ID" value="MDJ1483484.1"/>
    <property type="molecule type" value="Genomic_DNA"/>
</dbReference>
<protein>
    <submittedName>
        <fullName evidence="2">SH3 domain-containing protein</fullName>
    </submittedName>
</protein>